<evidence type="ECO:0000256" key="2">
    <source>
        <dbReference type="ARBA" id="ARBA00023295"/>
    </source>
</evidence>
<dbReference type="RefSeq" id="WP_263333431.1">
    <property type="nucleotide sequence ID" value="NZ_JAGSYH010000002.1"/>
</dbReference>
<proteinExistence type="predicted"/>
<dbReference type="Proteomes" id="UP001596091">
    <property type="component" value="Unassembled WGS sequence"/>
</dbReference>
<reference evidence="5" key="1">
    <citation type="journal article" date="2019" name="Int. J. Syst. Evol. Microbiol.">
        <title>The Global Catalogue of Microorganisms (GCM) 10K type strain sequencing project: providing services to taxonomists for standard genome sequencing and annotation.</title>
        <authorList>
            <consortium name="The Broad Institute Genomics Platform"/>
            <consortium name="The Broad Institute Genome Sequencing Center for Infectious Disease"/>
            <person name="Wu L."/>
            <person name="Ma J."/>
        </authorList>
    </citation>
    <scope>NUCLEOTIDE SEQUENCE [LARGE SCALE GENOMIC DNA]</scope>
    <source>
        <strain evidence="5">JCM 4087</strain>
    </source>
</reference>
<evidence type="ECO:0000256" key="1">
    <source>
        <dbReference type="ARBA" id="ARBA00022801"/>
    </source>
</evidence>
<evidence type="ECO:0000313" key="5">
    <source>
        <dbReference type="Proteomes" id="UP001596091"/>
    </source>
</evidence>
<dbReference type="EMBL" id="JBHSPH010000001">
    <property type="protein sequence ID" value="MFC5861570.1"/>
    <property type="molecule type" value="Genomic_DNA"/>
</dbReference>
<keyword evidence="5" id="KW-1185">Reference proteome</keyword>
<evidence type="ECO:0000313" key="4">
    <source>
        <dbReference type="EMBL" id="MFC5861570.1"/>
    </source>
</evidence>
<name>A0ABW1EC48_9BACT</name>
<dbReference type="InterPro" id="IPR023186">
    <property type="entry name" value="IUNH"/>
</dbReference>
<dbReference type="Gene3D" id="3.90.245.10">
    <property type="entry name" value="Ribonucleoside hydrolase-like"/>
    <property type="match status" value="1"/>
</dbReference>
<gene>
    <name evidence="4" type="ORF">ACFPT7_04650</name>
</gene>
<keyword evidence="2" id="KW-0326">Glycosidase</keyword>
<evidence type="ECO:0000259" key="3">
    <source>
        <dbReference type="Pfam" id="PF01156"/>
    </source>
</evidence>
<keyword evidence="1 4" id="KW-0378">Hydrolase</keyword>
<feature type="domain" description="Inosine/uridine-preferring nucleoside hydrolase" evidence="3">
    <location>
        <begin position="49"/>
        <end position="325"/>
    </location>
</feature>
<dbReference type="SUPFAM" id="SSF53590">
    <property type="entry name" value="Nucleoside hydrolase"/>
    <property type="match status" value="1"/>
</dbReference>
<dbReference type="InterPro" id="IPR036452">
    <property type="entry name" value="Ribo_hydro-like"/>
</dbReference>
<dbReference type="GO" id="GO:0016787">
    <property type="term" value="F:hydrolase activity"/>
    <property type="evidence" value="ECO:0007669"/>
    <property type="project" value="UniProtKB-KW"/>
</dbReference>
<organism evidence="4 5">
    <name type="scientific">Acidicapsa dinghuensis</name>
    <dbReference type="NCBI Taxonomy" id="2218256"/>
    <lineage>
        <taxon>Bacteria</taxon>
        <taxon>Pseudomonadati</taxon>
        <taxon>Acidobacteriota</taxon>
        <taxon>Terriglobia</taxon>
        <taxon>Terriglobales</taxon>
        <taxon>Acidobacteriaceae</taxon>
        <taxon>Acidicapsa</taxon>
    </lineage>
</organism>
<accession>A0ABW1EC48</accession>
<comment type="caution">
    <text evidence="4">The sequence shown here is derived from an EMBL/GenBank/DDBJ whole genome shotgun (WGS) entry which is preliminary data.</text>
</comment>
<dbReference type="PANTHER" id="PTHR12304:SF4">
    <property type="entry name" value="URIDINE NUCLEOSIDASE"/>
    <property type="match status" value="1"/>
</dbReference>
<dbReference type="PANTHER" id="PTHR12304">
    <property type="entry name" value="INOSINE-URIDINE PREFERRING NUCLEOSIDE HYDROLASE"/>
    <property type="match status" value="1"/>
</dbReference>
<sequence>MPMGLRWSGRAKLLLTGMGALLLPMIGLAQSSAVKSGFSRGEMHGPELVWIDTDIGDDIDDAFAVSLMVRSPEVHVLGISTAFGDTETRARLTDRFLKASGVASIPVTAGVHTETSNVMTQRTYAEHSPDRKYADGVAAMLAAIREHPGQVTLLAIGPLFNVGAAIDRDATTFHKLKRVVMMGGSIQRGYDGANGERKGPDAEWNILQDPKGAQKLFASGVPIYMMPLDSTQIHLEREQRDKLFATGAALTDQITLLYHQWIMPSREHAPTPTLFDPVAASYIFRPDLCPMEPMRIAVDDKGFTKQVDGSPNAQVCLKSDESGFLSLLLSRLEATGK</sequence>
<protein>
    <submittedName>
        <fullName evidence="4">Nucleoside hydrolase</fullName>
    </submittedName>
</protein>
<dbReference type="InterPro" id="IPR001910">
    <property type="entry name" value="Inosine/uridine_hydrolase_dom"/>
</dbReference>
<dbReference type="Pfam" id="PF01156">
    <property type="entry name" value="IU_nuc_hydro"/>
    <property type="match status" value="1"/>
</dbReference>